<dbReference type="eggNOG" id="ENOG5032Y9G">
    <property type="taxonomic scope" value="Bacteria"/>
</dbReference>
<dbReference type="Pfam" id="PF24254">
    <property type="entry name" value="DUF7455"/>
    <property type="match status" value="1"/>
</dbReference>
<dbReference type="AlphaFoldDB" id="K0YWA9"/>
<protein>
    <recommendedName>
        <fullName evidence="1">DUF7455 domain-containing protein</fullName>
    </recommendedName>
</protein>
<dbReference type="EMBL" id="AGWP01000002">
    <property type="protein sequence ID" value="EJZ88127.1"/>
    <property type="molecule type" value="Genomic_DNA"/>
</dbReference>
<evidence type="ECO:0000313" key="3">
    <source>
        <dbReference type="Proteomes" id="UP000006075"/>
    </source>
</evidence>
<gene>
    <name evidence="2" type="ORF">HMPREF9240_00386</name>
</gene>
<dbReference type="HOGENOM" id="CLU_184972_0_0_11"/>
<dbReference type="Proteomes" id="UP000006075">
    <property type="component" value="Unassembled WGS sequence"/>
</dbReference>
<dbReference type="InterPro" id="IPR055878">
    <property type="entry name" value="DUF7455"/>
</dbReference>
<sequence length="101" mass="10847">MAGSDSSPTVTCCASGVKAPQSWNLPQDTVHNRGMETTIERTEQTQTFTAADRCDACGAAAQVRANLISGELLFCGHHARQFQEKLVQQAVSLDDPQGLLK</sequence>
<name>K0YWA9_9ACTO</name>
<accession>K0YWA9</accession>
<reference evidence="2 3" key="1">
    <citation type="submission" date="2012-07" db="EMBL/GenBank/DDBJ databases">
        <title>The Genome Sequence of Actinomyces neuii subsp. anitratus BVS029A5.</title>
        <authorList>
            <consortium name="The Broad Institute Genome Sequencing Platform"/>
            <person name="Earl A."/>
            <person name="Ward D."/>
            <person name="Feldgarden M."/>
            <person name="Gevers D."/>
            <person name="Saerens B."/>
            <person name="Vaneechoutte M."/>
            <person name="Walker B."/>
            <person name="Young S.K."/>
            <person name="Zeng Q."/>
            <person name="Gargeya S."/>
            <person name="Fitzgerald M."/>
            <person name="Haas B."/>
            <person name="Abouelleil A."/>
            <person name="Alvarado L."/>
            <person name="Arachchi H.M."/>
            <person name="Berlin A."/>
            <person name="Chapman S.B."/>
            <person name="Goldberg J."/>
            <person name="Griggs A."/>
            <person name="Gujja S."/>
            <person name="Hansen M."/>
            <person name="Howarth C."/>
            <person name="Imamovic A."/>
            <person name="Larimer J."/>
            <person name="McCowen C."/>
            <person name="Montmayeur A."/>
            <person name="Murphy C."/>
            <person name="Neiman D."/>
            <person name="Pearson M."/>
            <person name="Priest M."/>
            <person name="Roberts A."/>
            <person name="Saif S."/>
            <person name="Shea T."/>
            <person name="Sisk P."/>
            <person name="Sykes S."/>
            <person name="Wortman J."/>
            <person name="Nusbaum C."/>
            <person name="Birren B."/>
        </authorList>
    </citation>
    <scope>NUCLEOTIDE SEQUENCE [LARGE SCALE GENOMIC DNA]</scope>
    <source>
        <strain evidence="2 3">BVS029A5</strain>
    </source>
</reference>
<evidence type="ECO:0000313" key="2">
    <source>
        <dbReference type="EMBL" id="EJZ88127.1"/>
    </source>
</evidence>
<feature type="domain" description="DUF7455" evidence="1">
    <location>
        <begin position="48"/>
        <end position="98"/>
    </location>
</feature>
<keyword evidence="3" id="KW-1185">Reference proteome</keyword>
<dbReference type="PATRIC" id="fig|888439.3.peg.391"/>
<comment type="caution">
    <text evidence="2">The sequence shown here is derived from an EMBL/GenBank/DDBJ whole genome shotgun (WGS) entry which is preliminary data.</text>
</comment>
<proteinExistence type="predicted"/>
<organism evidence="2 3">
    <name type="scientific">Winkia neuii BV029A5</name>
    <dbReference type="NCBI Taxonomy" id="888439"/>
    <lineage>
        <taxon>Bacteria</taxon>
        <taxon>Bacillati</taxon>
        <taxon>Actinomycetota</taxon>
        <taxon>Actinomycetes</taxon>
        <taxon>Actinomycetales</taxon>
        <taxon>Actinomycetaceae</taxon>
        <taxon>Winkia</taxon>
    </lineage>
</organism>
<evidence type="ECO:0000259" key="1">
    <source>
        <dbReference type="Pfam" id="PF24254"/>
    </source>
</evidence>